<reference evidence="2 3" key="1">
    <citation type="submission" date="2017-03" db="EMBL/GenBank/DDBJ databases">
        <authorList>
            <person name="Afonso C.L."/>
            <person name="Miller P.J."/>
            <person name="Scott M.A."/>
            <person name="Spackman E."/>
            <person name="Goraichik I."/>
            <person name="Dimitrov K.M."/>
            <person name="Suarez D.L."/>
            <person name="Swayne D.E."/>
        </authorList>
    </citation>
    <scope>NUCLEOTIDE SEQUENCE [LARGE SCALE GENOMIC DNA]</scope>
    <source>
        <strain evidence="2 3">CECT 7066</strain>
    </source>
</reference>
<keyword evidence="3" id="KW-1185">Reference proteome</keyword>
<dbReference type="STRING" id="315423.SAMN04488020_11421"/>
<gene>
    <name evidence="2" type="ORF">PAM7066_03343</name>
</gene>
<evidence type="ECO:0000313" key="3">
    <source>
        <dbReference type="Proteomes" id="UP000193870"/>
    </source>
</evidence>
<feature type="domain" description="Phytase-like" evidence="1">
    <location>
        <begin position="35"/>
        <end position="111"/>
    </location>
</feature>
<dbReference type="InterPro" id="IPR027372">
    <property type="entry name" value="Phytase-like_dom"/>
</dbReference>
<evidence type="ECO:0000259" key="1">
    <source>
        <dbReference type="Pfam" id="PF13449"/>
    </source>
</evidence>
<dbReference type="EMBL" id="FWFV01000013">
    <property type="protein sequence ID" value="SLN66692.1"/>
    <property type="molecule type" value="Genomic_DNA"/>
</dbReference>
<dbReference type="AlphaFoldDB" id="A0A1Y5TS29"/>
<proteinExistence type="predicted"/>
<dbReference type="RefSeq" id="WP_175484705.1">
    <property type="nucleotide sequence ID" value="NZ_FOPF01000014.1"/>
</dbReference>
<sequence length="118" mass="12510">MSPVGPATSSAYLIQVSAKGVVQQVVATERTPQNGPLRCATTCIEDASHAIGAFNIIEGARALIIERDGGQGTAKFPDNPAPFKRIYLVNLERMDDAGVIEKIAYIDLLNVADVLAAE</sequence>
<name>A0A1Y5TS29_9RHOB</name>
<dbReference type="Proteomes" id="UP000193870">
    <property type="component" value="Unassembled WGS sequence"/>
</dbReference>
<protein>
    <recommendedName>
        <fullName evidence="1">Phytase-like domain-containing protein</fullName>
    </recommendedName>
</protein>
<accession>A0A1Y5TS29</accession>
<dbReference type="Pfam" id="PF13449">
    <property type="entry name" value="Phytase-like"/>
    <property type="match status" value="1"/>
</dbReference>
<evidence type="ECO:0000313" key="2">
    <source>
        <dbReference type="EMBL" id="SLN66692.1"/>
    </source>
</evidence>
<organism evidence="2 3">
    <name type="scientific">Palleronia marisminoris</name>
    <dbReference type="NCBI Taxonomy" id="315423"/>
    <lineage>
        <taxon>Bacteria</taxon>
        <taxon>Pseudomonadati</taxon>
        <taxon>Pseudomonadota</taxon>
        <taxon>Alphaproteobacteria</taxon>
        <taxon>Rhodobacterales</taxon>
        <taxon>Roseobacteraceae</taxon>
        <taxon>Palleronia</taxon>
    </lineage>
</organism>